<dbReference type="Gene3D" id="3.40.390.10">
    <property type="entry name" value="Collagenase (Catalytic Domain)"/>
    <property type="match status" value="1"/>
</dbReference>
<dbReference type="Pfam" id="PF18962">
    <property type="entry name" value="Por_Secre_tail"/>
    <property type="match status" value="1"/>
</dbReference>
<organism evidence="4 5">
    <name type="scientific">Aequorivita iocasae</name>
    <dbReference type="NCBI Taxonomy" id="2803865"/>
    <lineage>
        <taxon>Bacteria</taxon>
        <taxon>Pseudomonadati</taxon>
        <taxon>Bacteroidota</taxon>
        <taxon>Flavobacteriia</taxon>
        <taxon>Flavobacteriales</taxon>
        <taxon>Flavobacteriaceae</taxon>
        <taxon>Aequorivita</taxon>
    </lineage>
</organism>
<evidence type="ECO:0000259" key="3">
    <source>
        <dbReference type="PROSITE" id="PS50215"/>
    </source>
</evidence>
<feature type="domain" description="Peptidase M12B" evidence="3">
    <location>
        <begin position="320"/>
        <end position="428"/>
    </location>
</feature>
<gene>
    <name evidence="4" type="ORF">JK629_02795</name>
</gene>
<dbReference type="EMBL" id="CP068439">
    <property type="protein sequence ID" value="QQX77216.1"/>
    <property type="molecule type" value="Genomic_DNA"/>
</dbReference>
<name>A0ABX7DUD1_9FLAO</name>
<feature type="signal peptide" evidence="2">
    <location>
        <begin position="1"/>
        <end position="23"/>
    </location>
</feature>
<dbReference type="Pfam" id="PF13583">
    <property type="entry name" value="Reprolysin_4"/>
    <property type="match status" value="1"/>
</dbReference>
<dbReference type="Proteomes" id="UP000629420">
    <property type="component" value="Chromosome"/>
</dbReference>
<keyword evidence="5" id="KW-1185">Reference proteome</keyword>
<keyword evidence="1 2" id="KW-0732">Signal</keyword>
<evidence type="ECO:0000256" key="1">
    <source>
        <dbReference type="ARBA" id="ARBA00022729"/>
    </source>
</evidence>
<sequence length="755" mass="81699">MKKSTFKSIVVLSLSLLCFGLNAQNSSKLWTPVSERAVSSKVKEFRNSVPTDYKLFSLNTPALQSILATAPSRANLKNSNVIIELPVGNGELQKFRVVDASNFAPELQQRHPDIRSFAGQGIEDPSAVARFSVSPYTGVHVMITSAKHPTVYVDPYTQDKGQYISYSRKDLPSSLEPFVCLVEEQIGPRPNIDENASANRNADDGMLRTFRLALAANGEYSLWHLNNQGIDPAASDAIKKAAVLSAQNVAMTRVNGIYERDVAITMVIIPNNEDIIFLNPATDGLDNTSNVINQIQAKIDGIIGFPNYDIGHVFTTGGGGIAQLRSPCTANKARGVTGLPAPINDPFYVDYVSHEMGHQFGGNHTQNNNCQRSNASYEPGSASTIMGYAGICPPNVQNVSDDYFHGYSIQEMWNFVSVGQGQCAVQTPTNNLPPDVDAGPDYTIPKSTPFVLKGTAMDPDGDILSYCWEQLNSNPAPMPPLNTSILGPAFRSIDPLDSPDRYMPMISTVLAGQLGGPGTSNIWEVVPSVARTMNFRLTVRDNVAGGGASQSDNMLLTFDGASGPFVVTSQATPTNWTIGDTETITWDVAGTDVAPVSCSNVDIWFSTDGGITYPISIALNVPNTGSAVIDVPNVNTTTGRLMVMGSDNIFYDLNDDVITVDGTVGVDDFTFENFAVYPNPSNGTFNLSFKPASNDNIEVSLYDLRGRAINQYTFDDVAASTTFSKQLNYNYIESGMYFLVVKNGNKVTTKKIVKN</sequence>
<reference evidence="4 5" key="1">
    <citation type="submission" date="2021-01" db="EMBL/GenBank/DDBJ databases">
        <title>Aequorivita sp. strain KX20305, a bacterium isolated from the sediment collected at a cold seep field in South China Sea.</title>
        <authorList>
            <person name="Zhang H."/>
            <person name="Li C."/>
        </authorList>
    </citation>
    <scope>NUCLEOTIDE SEQUENCE [LARGE SCALE GENOMIC DNA]</scope>
    <source>
        <strain evidence="4 5">KX20305</strain>
    </source>
</reference>
<dbReference type="RefSeq" id="WP_202337118.1">
    <property type="nucleotide sequence ID" value="NZ_CP068439.1"/>
</dbReference>
<dbReference type="PROSITE" id="PS50215">
    <property type="entry name" value="ADAM_MEPRO"/>
    <property type="match status" value="1"/>
</dbReference>
<accession>A0ABX7DUD1</accession>
<dbReference type="InterPro" id="IPR001590">
    <property type="entry name" value="Peptidase_M12B"/>
</dbReference>
<evidence type="ECO:0000256" key="2">
    <source>
        <dbReference type="SAM" id="SignalP"/>
    </source>
</evidence>
<evidence type="ECO:0000313" key="4">
    <source>
        <dbReference type="EMBL" id="QQX77216.1"/>
    </source>
</evidence>
<dbReference type="NCBIfam" id="TIGR04183">
    <property type="entry name" value="Por_Secre_tail"/>
    <property type="match status" value="1"/>
</dbReference>
<evidence type="ECO:0000313" key="5">
    <source>
        <dbReference type="Proteomes" id="UP000629420"/>
    </source>
</evidence>
<protein>
    <submittedName>
        <fullName evidence="4">T9SS type A sorting domain-containing protein</fullName>
    </submittedName>
</protein>
<dbReference type="SUPFAM" id="SSF55486">
    <property type="entry name" value="Metalloproteases ('zincins'), catalytic domain"/>
    <property type="match status" value="1"/>
</dbReference>
<dbReference type="InterPro" id="IPR013783">
    <property type="entry name" value="Ig-like_fold"/>
</dbReference>
<dbReference type="InterPro" id="IPR024079">
    <property type="entry name" value="MetalloPept_cat_dom_sf"/>
</dbReference>
<dbReference type="Gene3D" id="2.60.40.10">
    <property type="entry name" value="Immunoglobulins"/>
    <property type="match status" value="1"/>
</dbReference>
<dbReference type="InterPro" id="IPR026444">
    <property type="entry name" value="Secre_tail"/>
</dbReference>
<feature type="chain" id="PRO_5046208650" evidence="2">
    <location>
        <begin position="24"/>
        <end position="755"/>
    </location>
</feature>
<proteinExistence type="predicted"/>